<protein>
    <submittedName>
        <fullName evidence="1">Uncharacterized protein</fullName>
    </submittedName>
</protein>
<organism evidence="1 2">
    <name type="scientific">Nitrosospira multiformis</name>
    <dbReference type="NCBI Taxonomy" id="1231"/>
    <lineage>
        <taxon>Bacteria</taxon>
        <taxon>Pseudomonadati</taxon>
        <taxon>Pseudomonadota</taxon>
        <taxon>Betaproteobacteria</taxon>
        <taxon>Nitrosomonadales</taxon>
        <taxon>Nitrosomonadaceae</taxon>
        <taxon>Nitrosospira</taxon>
    </lineage>
</organism>
<name>A0A2T5IAX5_9PROT</name>
<evidence type="ECO:0000313" key="1">
    <source>
        <dbReference type="EMBL" id="PTQ80976.1"/>
    </source>
</evidence>
<proteinExistence type="predicted"/>
<dbReference type="EMBL" id="QAOK01000012">
    <property type="protein sequence ID" value="PTQ80976.1"/>
    <property type="molecule type" value="Genomic_DNA"/>
</dbReference>
<comment type="caution">
    <text evidence="1">The sequence shown here is derived from an EMBL/GenBank/DDBJ whole genome shotgun (WGS) entry which is preliminary data.</text>
</comment>
<dbReference type="Proteomes" id="UP000244152">
    <property type="component" value="Unassembled WGS sequence"/>
</dbReference>
<sequence length="49" mass="5690">MPSFTFCAARRFVRNIELVKQKPAEAGFERKRQLPSLEAEVTEAEEQHL</sequence>
<gene>
    <name evidence="1" type="ORF">C8R21_11214</name>
</gene>
<reference evidence="1 2" key="1">
    <citation type="submission" date="2018-04" db="EMBL/GenBank/DDBJ databases">
        <title>Active sludge and wastewater microbial communities from Klosterneuburg, Austria.</title>
        <authorList>
            <person name="Wagner M."/>
        </authorList>
    </citation>
    <scope>NUCLEOTIDE SEQUENCE [LARGE SCALE GENOMIC DNA]</scope>
    <source>
        <strain evidence="1 2">Nl12</strain>
    </source>
</reference>
<dbReference type="AlphaFoldDB" id="A0A2T5IAX5"/>
<accession>A0A2T5IAX5</accession>
<evidence type="ECO:0000313" key="2">
    <source>
        <dbReference type="Proteomes" id="UP000244152"/>
    </source>
</evidence>